<dbReference type="EMBL" id="CP093349">
    <property type="protein sequence ID" value="WOH08702.1"/>
    <property type="molecule type" value="Genomic_DNA"/>
</dbReference>
<dbReference type="PANTHER" id="PTHR10775:SF185">
    <property type="entry name" value="OS08G0208400 PROTEIN"/>
    <property type="match status" value="1"/>
</dbReference>
<feature type="domain" description="DUF4218" evidence="3">
    <location>
        <begin position="639"/>
        <end position="751"/>
    </location>
</feature>
<feature type="region of interest" description="Disordered" evidence="1">
    <location>
        <begin position="1036"/>
        <end position="1055"/>
    </location>
</feature>
<feature type="domain" description="Transposase-associated" evidence="4">
    <location>
        <begin position="3"/>
        <end position="76"/>
    </location>
</feature>
<name>A0AAF0XKI1_DAUCS</name>
<dbReference type="InterPro" id="IPR025452">
    <property type="entry name" value="DUF4218"/>
</dbReference>
<organism evidence="5 6">
    <name type="scientific">Daucus carota subsp. sativus</name>
    <name type="common">Carrot</name>
    <dbReference type="NCBI Taxonomy" id="79200"/>
    <lineage>
        <taxon>Eukaryota</taxon>
        <taxon>Viridiplantae</taxon>
        <taxon>Streptophyta</taxon>
        <taxon>Embryophyta</taxon>
        <taxon>Tracheophyta</taxon>
        <taxon>Spermatophyta</taxon>
        <taxon>Magnoliopsida</taxon>
        <taxon>eudicotyledons</taxon>
        <taxon>Gunneridae</taxon>
        <taxon>Pentapetalae</taxon>
        <taxon>asterids</taxon>
        <taxon>campanulids</taxon>
        <taxon>Apiales</taxon>
        <taxon>Apiaceae</taxon>
        <taxon>Apioideae</taxon>
        <taxon>Scandiceae</taxon>
        <taxon>Daucinae</taxon>
        <taxon>Daucus</taxon>
        <taxon>Daucus sect. Daucus</taxon>
    </lineage>
</organism>
<sequence length="1055" mass="121392">MDRSWMDKPDKLSVEYANGINEFITVAQNCVDSGGKVLCPCCRCVNKESQKLNVIKLHLLTSGFQNTYKIWYYHGEQRDNMEEDDLVAGEDVSGEQDDLATGLNDALKGEYFDIGPTSDFVDDSSFDVSDKYNFLFESLDKPLYDNCKDFSVLSAVVRLMNVKVLNKLTDKAFNDILKCFKEMLPKDNQFPEDYYHTRRLLCQAGLGYEQIDVCQYDCALFYGENANAISCPVCQSSRYVRNKIPHKRLRWFPVKARLKRFFSSKHTSKDMRWHKEVRKTENGILRHPADGMAWKHFDNTYPDFAKDSRSIRMGLASDGFNPFSNLSSTYSLWPVILIPYNMPPWASPNGTNNLMALLIPGPKSPGKDFDVFLQPLIEELKELWDGIDAYDSYTNCMFKLRAVVLWTISDFPAYAYLSGWSTAGKLACPVCLEDTRSRRITDKQCFIGHRCYLDAKHPWRRSKEYDGSTELRGPPRTFTGEDILIQLEEVPTRTTGKAPNNSSRKQKNVCDNIIGTLLDIEGKSKDNLKARKDLQDLNIREELWLRQKTNNKYEKPHASYTLTKEECKSFCQFIRSVRVPDGYASNISRCVTDNNKLKGMKTHDCHVLLQKILPVALLPYLTKNIRGTLIELCQFFQKICAKTIRISDIEELRQGIVIILCKLEKIFPLSFFTIMLHLCVHLPDQVLLGGPVAPRWMFEIERQMGLYKKYVKNMARPDGSIAEAYIVDEAVSFLARYVPNIETRFTRPERNWDLPLPNHHMDVFKSNTRPLGASCIRLLQNWKNAIQCEHRTILLEGGLPYSATEVRQREEFPSWFKKKISQMQVQNSTSINEDLYSLSQGPLERYHSYTSCVVNGVRFRCKEHDDTLKTQCSGVCTEWYNSSPRGRSICMDNNLTSINTSVDWYPNEPFILATQAQQVFYLLDVKRGSNWRFVQRVNHRSIYDIPETYEVVNDLSNNDVFQEEESVHLPSFQPSEDLIESSSLVRRDVTSLSLPRGLVADLFSNDKKQTTCDEDDLDEAEQNELFDDGEIFIDSEEIVSSDHDSETSSENESDA</sequence>
<evidence type="ECO:0000313" key="6">
    <source>
        <dbReference type="Proteomes" id="UP000077755"/>
    </source>
</evidence>
<dbReference type="InterPro" id="IPR025312">
    <property type="entry name" value="DUF4216"/>
</dbReference>
<protein>
    <recommendedName>
        <fullName evidence="7">Transposase-associated domain-containing protein</fullName>
    </recommendedName>
</protein>
<dbReference type="Pfam" id="PF02992">
    <property type="entry name" value="Transposase_21"/>
    <property type="match status" value="1"/>
</dbReference>
<proteinExistence type="predicted"/>
<evidence type="ECO:0000259" key="4">
    <source>
        <dbReference type="Pfam" id="PF13963"/>
    </source>
</evidence>
<evidence type="ECO:0000313" key="5">
    <source>
        <dbReference type="EMBL" id="WOH08702.1"/>
    </source>
</evidence>
<evidence type="ECO:0000259" key="2">
    <source>
        <dbReference type="Pfam" id="PF13952"/>
    </source>
</evidence>
<accession>A0AAF0XKI1</accession>
<dbReference type="InterPro" id="IPR029480">
    <property type="entry name" value="Transpos_assoc"/>
</dbReference>
<reference evidence="5" key="1">
    <citation type="journal article" date="2016" name="Nat. Genet.">
        <title>A high-quality carrot genome assembly provides new insights into carotenoid accumulation and asterid genome evolution.</title>
        <authorList>
            <person name="Iorizzo M."/>
            <person name="Ellison S."/>
            <person name="Senalik D."/>
            <person name="Zeng P."/>
            <person name="Satapoomin P."/>
            <person name="Huang J."/>
            <person name="Bowman M."/>
            <person name="Iovene M."/>
            <person name="Sanseverino W."/>
            <person name="Cavagnaro P."/>
            <person name="Yildiz M."/>
            <person name="Macko-Podgorni A."/>
            <person name="Moranska E."/>
            <person name="Grzebelus E."/>
            <person name="Grzebelus D."/>
            <person name="Ashrafi H."/>
            <person name="Zheng Z."/>
            <person name="Cheng S."/>
            <person name="Spooner D."/>
            <person name="Van Deynze A."/>
            <person name="Simon P."/>
        </authorList>
    </citation>
    <scope>NUCLEOTIDE SEQUENCE</scope>
    <source>
        <tissue evidence="5">Leaf</tissue>
    </source>
</reference>
<dbReference type="PANTHER" id="PTHR10775">
    <property type="entry name" value="OS08G0208400 PROTEIN"/>
    <property type="match status" value="1"/>
</dbReference>
<evidence type="ECO:0000259" key="3">
    <source>
        <dbReference type="Pfam" id="PF13960"/>
    </source>
</evidence>
<dbReference type="Proteomes" id="UP000077755">
    <property type="component" value="Chromosome 7"/>
</dbReference>
<keyword evidence="6" id="KW-1185">Reference proteome</keyword>
<evidence type="ECO:0008006" key="7">
    <source>
        <dbReference type="Google" id="ProtNLM"/>
    </source>
</evidence>
<dbReference type="Pfam" id="PF13963">
    <property type="entry name" value="Transpos_assoc"/>
    <property type="match status" value="1"/>
</dbReference>
<dbReference type="InterPro" id="IPR004242">
    <property type="entry name" value="Transposase_21"/>
</dbReference>
<reference evidence="5" key="2">
    <citation type="submission" date="2022-03" db="EMBL/GenBank/DDBJ databases">
        <title>Draft title - Genomic analysis of global carrot germplasm unveils the trajectory of domestication and the origin of high carotenoid orange carrot.</title>
        <authorList>
            <person name="Iorizzo M."/>
            <person name="Ellison S."/>
            <person name="Senalik D."/>
            <person name="Macko-Podgorni A."/>
            <person name="Grzebelus D."/>
            <person name="Bostan H."/>
            <person name="Rolling W."/>
            <person name="Curaba J."/>
            <person name="Simon P."/>
        </authorList>
    </citation>
    <scope>NUCLEOTIDE SEQUENCE</scope>
    <source>
        <tissue evidence="5">Leaf</tissue>
    </source>
</reference>
<dbReference type="Pfam" id="PF13960">
    <property type="entry name" value="DUF4218"/>
    <property type="match status" value="1"/>
</dbReference>
<dbReference type="AlphaFoldDB" id="A0AAF0XKI1"/>
<feature type="domain" description="DUF4216" evidence="2">
    <location>
        <begin position="878"/>
        <end position="934"/>
    </location>
</feature>
<evidence type="ECO:0000256" key="1">
    <source>
        <dbReference type="SAM" id="MobiDB-lite"/>
    </source>
</evidence>
<gene>
    <name evidence="5" type="ORF">DCAR_0728148</name>
</gene>
<dbReference type="Pfam" id="PF13952">
    <property type="entry name" value="DUF4216"/>
    <property type="match status" value="1"/>
</dbReference>